<name>A0A0B7B1C6_9EUPU</name>
<organism evidence="1">
    <name type="scientific">Arion vulgaris</name>
    <dbReference type="NCBI Taxonomy" id="1028688"/>
    <lineage>
        <taxon>Eukaryota</taxon>
        <taxon>Metazoa</taxon>
        <taxon>Spiralia</taxon>
        <taxon>Lophotrochozoa</taxon>
        <taxon>Mollusca</taxon>
        <taxon>Gastropoda</taxon>
        <taxon>Heterobranchia</taxon>
        <taxon>Euthyneura</taxon>
        <taxon>Panpulmonata</taxon>
        <taxon>Eupulmonata</taxon>
        <taxon>Stylommatophora</taxon>
        <taxon>Helicina</taxon>
        <taxon>Arionoidea</taxon>
        <taxon>Arionidae</taxon>
        <taxon>Arion</taxon>
    </lineage>
</organism>
<proteinExistence type="predicted"/>
<sequence>MDIITLRFGAKNTLNLKNLWLFCQSAELNSTPKWLVTSCPTRYEQAGIFLYNKEVYKEHMSEIYHNLCFSGQLSVLLEFLSLFIVVTKGSTTEITSLHRVLTPFGSVHLRRKWHTMCRGYSTKQELCSSGNN</sequence>
<reference evidence="1" key="1">
    <citation type="submission" date="2014-12" db="EMBL/GenBank/DDBJ databases">
        <title>Insight into the proteome of Arion vulgaris.</title>
        <authorList>
            <person name="Aradska J."/>
            <person name="Bulat T."/>
            <person name="Smidak R."/>
            <person name="Sarate P."/>
            <person name="Gangsoo J."/>
            <person name="Sialana F."/>
            <person name="Bilban M."/>
            <person name="Lubec G."/>
        </authorList>
    </citation>
    <scope>NUCLEOTIDE SEQUENCE</scope>
    <source>
        <tissue evidence="1">Skin</tissue>
    </source>
</reference>
<dbReference type="AlphaFoldDB" id="A0A0B7B1C6"/>
<dbReference type="EMBL" id="HACG01039822">
    <property type="protein sequence ID" value="CEK86687.1"/>
    <property type="molecule type" value="Transcribed_RNA"/>
</dbReference>
<feature type="non-terminal residue" evidence="1">
    <location>
        <position position="132"/>
    </location>
</feature>
<gene>
    <name evidence="1" type="primary">ORF155197</name>
</gene>
<accession>A0A0B7B1C6</accession>
<protein>
    <submittedName>
        <fullName evidence="1">Uncharacterized protein</fullName>
    </submittedName>
</protein>
<evidence type="ECO:0000313" key="1">
    <source>
        <dbReference type="EMBL" id="CEK86687.1"/>
    </source>
</evidence>